<dbReference type="EMBL" id="FOUE01000002">
    <property type="protein sequence ID" value="SFM13663.1"/>
    <property type="molecule type" value="Genomic_DNA"/>
</dbReference>
<dbReference type="GO" id="GO:0034039">
    <property type="term" value="F:8-oxo-7,8-dihydroguanine DNA N-glycosylase activity"/>
    <property type="evidence" value="ECO:0007669"/>
    <property type="project" value="TreeGrafter"/>
</dbReference>
<dbReference type="GO" id="GO:0006298">
    <property type="term" value="P:mismatch repair"/>
    <property type="evidence" value="ECO:0007669"/>
    <property type="project" value="TreeGrafter"/>
</dbReference>
<evidence type="ECO:0000313" key="12">
    <source>
        <dbReference type="EMBL" id="SFM13663.1"/>
    </source>
</evidence>
<organism evidence="12 13">
    <name type="scientific">Marinobacter zhejiangensis</name>
    <dbReference type="NCBI Taxonomy" id="488535"/>
    <lineage>
        <taxon>Bacteria</taxon>
        <taxon>Pseudomonadati</taxon>
        <taxon>Pseudomonadota</taxon>
        <taxon>Gammaproteobacteria</taxon>
        <taxon>Pseudomonadales</taxon>
        <taxon>Marinobacteraceae</taxon>
        <taxon>Marinobacter</taxon>
    </lineage>
</organism>
<keyword evidence="6" id="KW-0378">Hydrolase</keyword>
<dbReference type="SMART" id="SM00478">
    <property type="entry name" value="ENDO3c"/>
    <property type="match status" value="1"/>
</dbReference>
<evidence type="ECO:0000259" key="11">
    <source>
        <dbReference type="SMART" id="SM00478"/>
    </source>
</evidence>
<accession>A0A1I4NEM5</accession>
<dbReference type="Proteomes" id="UP000198519">
    <property type="component" value="Unassembled WGS sequence"/>
</dbReference>
<comment type="similarity">
    <text evidence="3">Belongs to the Nth/MutY family.</text>
</comment>
<dbReference type="RefSeq" id="WP_092021138.1">
    <property type="nucleotide sequence ID" value="NZ_FOUE01000002.1"/>
</dbReference>
<keyword evidence="13" id="KW-1185">Reference proteome</keyword>
<comment type="function">
    <text evidence="2">Adenine glycosylase active on G-A mispairs. MutY also corrects error-prone DNA synthesis past GO lesions which are due to the oxidatively damaged form of guanine: 7,8-dihydro-8-oxoguanine (8-oxo-dGTP).</text>
</comment>
<evidence type="ECO:0000256" key="2">
    <source>
        <dbReference type="ARBA" id="ARBA00002933"/>
    </source>
</evidence>
<evidence type="ECO:0000256" key="1">
    <source>
        <dbReference type="ARBA" id="ARBA00001966"/>
    </source>
</evidence>
<dbReference type="InterPro" id="IPR011257">
    <property type="entry name" value="DNA_glycosylase"/>
</dbReference>
<dbReference type="SUPFAM" id="SSF48150">
    <property type="entry name" value="DNA-glycosylase"/>
    <property type="match status" value="1"/>
</dbReference>
<name>A0A1I4NEM5_9GAMM</name>
<dbReference type="Gene3D" id="1.10.1670.10">
    <property type="entry name" value="Helix-hairpin-Helix base-excision DNA repair enzymes (C-terminal)"/>
    <property type="match status" value="1"/>
</dbReference>
<dbReference type="STRING" id="488535.SAMN04487963_1322"/>
<evidence type="ECO:0000256" key="10">
    <source>
        <dbReference type="ARBA" id="ARBA00023295"/>
    </source>
</evidence>
<sequence>MAILGKPEKERLLAWYQDNGRHELPWRKLQTPWAIFVAESLLRRTKASTVAGIYPSLIDEFRCPEDVLGKKNLWQQKTNALGIASRANQFFSACEQLIQQHQGEVPGNYNDLITLPGVGHYIANAVISFGYHRPAYIIDTNTIRVASRVTGEQITQAEHRSKKAKRLLEHCFGDQDGLSPHLNFALLDLAFSICKPSKPDCNACPLSNCCQYSAAPGS</sequence>
<feature type="domain" description="HhH-GPD" evidence="11">
    <location>
        <begin position="41"/>
        <end position="192"/>
    </location>
</feature>
<evidence type="ECO:0000313" key="13">
    <source>
        <dbReference type="Proteomes" id="UP000198519"/>
    </source>
</evidence>
<dbReference type="CDD" id="cd00056">
    <property type="entry name" value="ENDO3c"/>
    <property type="match status" value="1"/>
</dbReference>
<keyword evidence="10" id="KW-0326">Glycosidase</keyword>
<reference evidence="13" key="1">
    <citation type="submission" date="2016-10" db="EMBL/GenBank/DDBJ databases">
        <authorList>
            <person name="Varghese N."/>
            <person name="Submissions S."/>
        </authorList>
    </citation>
    <scope>NUCLEOTIDE SEQUENCE [LARGE SCALE GENOMIC DNA]</scope>
    <source>
        <strain evidence="13">CGMCC 1.7061</strain>
    </source>
</reference>
<dbReference type="InterPro" id="IPR044298">
    <property type="entry name" value="MIG/MutY"/>
</dbReference>
<dbReference type="AlphaFoldDB" id="A0A1I4NEM5"/>
<evidence type="ECO:0000256" key="7">
    <source>
        <dbReference type="ARBA" id="ARBA00023004"/>
    </source>
</evidence>
<dbReference type="Gene3D" id="1.10.340.30">
    <property type="entry name" value="Hypothetical protein, domain 2"/>
    <property type="match status" value="1"/>
</dbReference>
<evidence type="ECO:0000256" key="3">
    <source>
        <dbReference type="ARBA" id="ARBA00008343"/>
    </source>
</evidence>
<evidence type="ECO:0000256" key="4">
    <source>
        <dbReference type="ARBA" id="ARBA00022723"/>
    </source>
</evidence>
<protein>
    <submittedName>
        <fullName evidence="12">A/G-specific DNA-adenine glycosylase</fullName>
    </submittedName>
</protein>
<dbReference type="InterPro" id="IPR023170">
    <property type="entry name" value="HhH_base_excis_C"/>
</dbReference>
<dbReference type="GO" id="GO:0006284">
    <property type="term" value="P:base-excision repair"/>
    <property type="evidence" value="ECO:0007669"/>
    <property type="project" value="InterPro"/>
</dbReference>
<dbReference type="PROSITE" id="PS01155">
    <property type="entry name" value="ENDONUCLEASE_III_2"/>
    <property type="match status" value="1"/>
</dbReference>
<dbReference type="OrthoDB" id="9800977at2"/>
<keyword evidence="5" id="KW-0227">DNA damage</keyword>
<dbReference type="InterPro" id="IPR003265">
    <property type="entry name" value="HhH-GPD_domain"/>
</dbReference>
<evidence type="ECO:0000256" key="5">
    <source>
        <dbReference type="ARBA" id="ARBA00022763"/>
    </source>
</evidence>
<dbReference type="GO" id="GO:0035485">
    <property type="term" value="F:adenine/guanine mispair binding"/>
    <property type="evidence" value="ECO:0007669"/>
    <property type="project" value="TreeGrafter"/>
</dbReference>
<keyword evidence="4" id="KW-0479">Metal-binding</keyword>
<dbReference type="GO" id="GO:0046872">
    <property type="term" value="F:metal ion binding"/>
    <property type="evidence" value="ECO:0007669"/>
    <property type="project" value="UniProtKB-KW"/>
</dbReference>
<dbReference type="InterPro" id="IPR004036">
    <property type="entry name" value="Endonuclease-III-like_CS2"/>
</dbReference>
<keyword evidence="9" id="KW-0234">DNA repair</keyword>
<proteinExistence type="inferred from homology"/>
<dbReference type="GO" id="GO:0000701">
    <property type="term" value="F:purine-specific mismatch base pair DNA N-glycosylase activity"/>
    <property type="evidence" value="ECO:0007669"/>
    <property type="project" value="TreeGrafter"/>
</dbReference>
<dbReference type="GO" id="GO:0051536">
    <property type="term" value="F:iron-sulfur cluster binding"/>
    <property type="evidence" value="ECO:0007669"/>
    <property type="project" value="UniProtKB-KW"/>
</dbReference>
<evidence type="ECO:0000256" key="8">
    <source>
        <dbReference type="ARBA" id="ARBA00023014"/>
    </source>
</evidence>
<evidence type="ECO:0000256" key="6">
    <source>
        <dbReference type="ARBA" id="ARBA00022801"/>
    </source>
</evidence>
<dbReference type="PANTHER" id="PTHR42944">
    <property type="entry name" value="ADENINE DNA GLYCOSYLASE"/>
    <property type="match status" value="1"/>
</dbReference>
<gene>
    <name evidence="12" type="ORF">SAMN04487963_1322</name>
</gene>
<comment type="cofactor">
    <cofactor evidence="1">
        <name>[4Fe-4S] cluster</name>
        <dbReference type="ChEBI" id="CHEBI:49883"/>
    </cofactor>
</comment>
<keyword evidence="7" id="KW-0408">Iron</keyword>
<dbReference type="GO" id="GO:0032357">
    <property type="term" value="F:oxidized purine DNA binding"/>
    <property type="evidence" value="ECO:0007669"/>
    <property type="project" value="TreeGrafter"/>
</dbReference>
<dbReference type="PANTHER" id="PTHR42944:SF1">
    <property type="entry name" value="ADENINE DNA GLYCOSYLASE"/>
    <property type="match status" value="1"/>
</dbReference>
<keyword evidence="8" id="KW-0411">Iron-sulfur</keyword>
<evidence type="ECO:0000256" key="9">
    <source>
        <dbReference type="ARBA" id="ARBA00023204"/>
    </source>
</evidence>